<organism evidence="7 8">
    <name type="scientific">Littorina saxatilis</name>
    <dbReference type="NCBI Taxonomy" id="31220"/>
    <lineage>
        <taxon>Eukaryota</taxon>
        <taxon>Metazoa</taxon>
        <taxon>Spiralia</taxon>
        <taxon>Lophotrochozoa</taxon>
        <taxon>Mollusca</taxon>
        <taxon>Gastropoda</taxon>
        <taxon>Caenogastropoda</taxon>
        <taxon>Littorinimorpha</taxon>
        <taxon>Littorinoidea</taxon>
        <taxon>Littorinidae</taxon>
        <taxon>Littorina</taxon>
    </lineage>
</organism>
<gene>
    <name evidence="7" type="ORF">V1264_009748</name>
</gene>
<keyword evidence="8" id="KW-1185">Reference proteome</keyword>
<dbReference type="Gene3D" id="3.90.1720.10">
    <property type="entry name" value="endopeptidase domain like (from Nostoc punctiforme)"/>
    <property type="match status" value="1"/>
</dbReference>
<keyword evidence="2" id="KW-0808">Transferase</keyword>
<dbReference type="AlphaFoldDB" id="A0AAN9AS89"/>
<keyword evidence="5" id="KW-0732">Signal</keyword>
<keyword evidence="3" id="KW-0378">Hydrolase</keyword>
<evidence type="ECO:0000256" key="2">
    <source>
        <dbReference type="ARBA" id="ARBA00022679"/>
    </source>
</evidence>
<evidence type="ECO:0000259" key="6">
    <source>
        <dbReference type="PROSITE" id="PS51934"/>
    </source>
</evidence>
<keyword evidence="4" id="KW-0443">Lipid metabolism</keyword>
<name>A0AAN9AS89_9CAEN</name>
<evidence type="ECO:0000256" key="4">
    <source>
        <dbReference type="ARBA" id="ARBA00023098"/>
    </source>
</evidence>
<dbReference type="InterPro" id="IPR051496">
    <property type="entry name" value="H-rev107_PLA/AT"/>
</dbReference>
<protein>
    <recommendedName>
        <fullName evidence="6">LRAT domain-containing protein</fullName>
    </recommendedName>
</protein>
<dbReference type="GO" id="GO:0008970">
    <property type="term" value="F:phospholipase A1 activity"/>
    <property type="evidence" value="ECO:0007669"/>
    <property type="project" value="TreeGrafter"/>
</dbReference>
<feature type="chain" id="PRO_5043014913" description="LRAT domain-containing protein" evidence="5">
    <location>
        <begin position="23"/>
        <end position="183"/>
    </location>
</feature>
<dbReference type="Pfam" id="PF04970">
    <property type="entry name" value="LRAT"/>
    <property type="match status" value="1"/>
</dbReference>
<evidence type="ECO:0000313" key="7">
    <source>
        <dbReference type="EMBL" id="KAK7092152.1"/>
    </source>
</evidence>
<proteinExistence type="inferred from homology"/>
<dbReference type="Proteomes" id="UP001374579">
    <property type="component" value="Unassembled WGS sequence"/>
</dbReference>
<reference evidence="7 8" key="1">
    <citation type="submission" date="2024-02" db="EMBL/GenBank/DDBJ databases">
        <title>Chromosome-scale genome assembly of the rough periwinkle Littorina saxatilis.</title>
        <authorList>
            <person name="De Jode A."/>
            <person name="Faria R."/>
            <person name="Formenti G."/>
            <person name="Sims Y."/>
            <person name="Smith T.P."/>
            <person name="Tracey A."/>
            <person name="Wood J.M.D."/>
            <person name="Zagrodzka Z.B."/>
            <person name="Johannesson K."/>
            <person name="Butlin R.K."/>
            <person name="Leder E.H."/>
        </authorList>
    </citation>
    <scope>NUCLEOTIDE SEQUENCE [LARGE SCALE GENOMIC DNA]</scope>
    <source>
        <strain evidence="7">Snail1</strain>
        <tissue evidence="7">Muscle</tissue>
    </source>
</reference>
<feature type="signal peptide" evidence="5">
    <location>
        <begin position="1"/>
        <end position="22"/>
    </location>
</feature>
<evidence type="ECO:0000256" key="3">
    <source>
        <dbReference type="ARBA" id="ARBA00022801"/>
    </source>
</evidence>
<dbReference type="GO" id="GO:0016410">
    <property type="term" value="F:N-acyltransferase activity"/>
    <property type="evidence" value="ECO:0007669"/>
    <property type="project" value="TreeGrafter"/>
</dbReference>
<sequence length="183" mass="20053">MLRPLGVFLPADLLLLRECVKAGDLIEIDRKLYTHWAVYLGNNEVVHLPEPVDGNGKAVVERCSLESVAQDCLVRVNNKQVPAKERGLTELPREEIITNGVKSVGTTVRYNIVVSNGEHFVTRLKYGVGWSDQAKAMRHSMSSLSPSPSSPMQVEKAHTDIWSEITNILSGSPPVSPVSSPSP</sequence>
<dbReference type="PROSITE" id="PS51934">
    <property type="entry name" value="LRAT"/>
    <property type="match status" value="1"/>
</dbReference>
<feature type="domain" description="LRAT" evidence="6">
    <location>
        <begin position="25"/>
        <end position="133"/>
    </location>
</feature>
<dbReference type="GO" id="GO:0070292">
    <property type="term" value="P:N-acylphosphatidylethanolamine metabolic process"/>
    <property type="evidence" value="ECO:0007669"/>
    <property type="project" value="TreeGrafter"/>
</dbReference>
<dbReference type="EMBL" id="JBAMIC010000022">
    <property type="protein sequence ID" value="KAK7092152.1"/>
    <property type="molecule type" value="Genomic_DNA"/>
</dbReference>
<dbReference type="InterPro" id="IPR007053">
    <property type="entry name" value="LRAT_dom"/>
</dbReference>
<comment type="similarity">
    <text evidence="1">Belongs to the H-rev107 family.</text>
</comment>
<dbReference type="PANTHER" id="PTHR13943:SF77">
    <property type="entry name" value="LRAT DOMAIN-CONTAINING PROTEIN"/>
    <property type="match status" value="1"/>
</dbReference>
<dbReference type="GO" id="GO:0004623">
    <property type="term" value="F:phospholipase A2 activity"/>
    <property type="evidence" value="ECO:0007669"/>
    <property type="project" value="TreeGrafter"/>
</dbReference>
<comment type="caution">
    <text evidence="7">The sequence shown here is derived from an EMBL/GenBank/DDBJ whole genome shotgun (WGS) entry which is preliminary data.</text>
</comment>
<evidence type="ECO:0000313" key="8">
    <source>
        <dbReference type="Proteomes" id="UP001374579"/>
    </source>
</evidence>
<dbReference type="GO" id="GO:0005737">
    <property type="term" value="C:cytoplasm"/>
    <property type="evidence" value="ECO:0007669"/>
    <property type="project" value="TreeGrafter"/>
</dbReference>
<accession>A0AAN9AS89</accession>
<evidence type="ECO:0000256" key="5">
    <source>
        <dbReference type="SAM" id="SignalP"/>
    </source>
</evidence>
<evidence type="ECO:0000256" key="1">
    <source>
        <dbReference type="ARBA" id="ARBA00007824"/>
    </source>
</evidence>
<dbReference type="PANTHER" id="PTHR13943">
    <property type="entry name" value="HRAS-LIKE SUPPRESSOR - RELATED"/>
    <property type="match status" value="1"/>
</dbReference>